<accession>A0A291GFE8</accession>
<proteinExistence type="predicted"/>
<reference evidence="2 3" key="1">
    <citation type="submission" date="2017-06" db="EMBL/GenBank/DDBJ databases">
        <title>Celeribacter sp. TSPH2 complete genome sequence.</title>
        <authorList>
            <person name="Woo J.-H."/>
            <person name="Kim H.-S."/>
        </authorList>
    </citation>
    <scope>NUCLEOTIDE SEQUENCE [LARGE SCALE GENOMIC DNA]</scope>
    <source>
        <strain evidence="2 3">TSPH2</strain>
    </source>
</reference>
<sequence>MLRLSLITLCGLWAALMVFGRDLSPSEQAAYDAHQAAKEPLMAQISDTFTAAFGSSPARQGEYVPTLAELKAATPEPNATQPLVHQARLTGDEISGLTAQPATYMPQIATTTVTHPEKMAAVLTASTEPDMLLQQVTASRVNVRSGPSTMNEVLGQVVRADIVRVISPVENGWVKISVEGDGVEGYMSAKFLADLPH</sequence>
<protein>
    <recommendedName>
        <fullName evidence="1">SH3b domain-containing protein</fullName>
    </recommendedName>
</protein>
<evidence type="ECO:0000313" key="3">
    <source>
        <dbReference type="Proteomes" id="UP000217935"/>
    </source>
</evidence>
<feature type="domain" description="SH3b" evidence="1">
    <location>
        <begin position="131"/>
        <end position="196"/>
    </location>
</feature>
<dbReference type="SMART" id="SM00287">
    <property type="entry name" value="SH3b"/>
    <property type="match status" value="1"/>
</dbReference>
<keyword evidence="3" id="KW-1185">Reference proteome</keyword>
<organism evidence="2 3">
    <name type="scientific">Celeribacter ethanolicus</name>
    <dbReference type="NCBI Taxonomy" id="1758178"/>
    <lineage>
        <taxon>Bacteria</taxon>
        <taxon>Pseudomonadati</taxon>
        <taxon>Pseudomonadota</taxon>
        <taxon>Alphaproteobacteria</taxon>
        <taxon>Rhodobacterales</taxon>
        <taxon>Roseobacteraceae</taxon>
        <taxon>Celeribacter</taxon>
    </lineage>
</organism>
<dbReference type="EMBL" id="CP022196">
    <property type="protein sequence ID" value="ATG48744.1"/>
    <property type="molecule type" value="Genomic_DNA"/>
</dbReference>
<dbReference type="AlphaFoldDB" id="A0A291GFE8"/>
<gene>
    <name evidence="2" type="ORF">CEW89_14940</name>
</gene>
<dbReference type="PROSITE" id="PS51781">
    <property type="entry name" value="SH3B"/>
    <property type="match status" value="1"/>
</dbReference>
<dbReference type="Pfam" id="PF08239">
    <property type="entry name" value="SH3_3"/>
    <property type="match status" value="1"/>
</dbReference>
<dbReference type="KEGG" id="ceh:CEW89_14940"/>
<dbReference type="Proteomes" id="UP000217935">
    <property type="component" value="Chromosome"/>
</dbReference>
<evidence type="ECO:0000259" key="1">
    <source>
        <dbReference type="PROSITE" id="PS51781"/>
    </source>
</evidence>
<dbReference type="Gene3D" id="2.30.30.40">
    <property type="entry name" value="SH3 Domains"/>
    <property type="match status" value="1"/>
</dbReference>
<dbReference type="InterPro" id="IPR003646">
    <property type="entry name" value="SH3-like_bac-type"/>
</dbReference>
<name>A0A291GFE8_9RHOB</name>
<dbReference type="STRING" id="1758178.GCA_001550095_01734"/>
<evidence type="ECO:0000313" key="2">
    <source>
        <dbReference type="EMBL" id="ATG48744.1"/>
    </source>
</evidence>